<dbReference type="Proteomes" id="UP000317496">
    <property type="component" value="Chromosome"/>
</dbReference>
<proteinExistence type="predicted"/>
<evidence type="ECO:0000313" key="3">
    <source>
        <dbReference type="Proteomes" id="UP000317496"/>
    </source>
</evidence>
<name>A0A516H045_9PROT</name>
<dbReference type="InterPro" id="IPR037401">
    <property type="entry name" value="SnoaL-like"/>
</dbReference>
<dbReference type="PANTHER" id="PTHR34003:SF2">
    <property type="entry name" value="SNOAL-LIKE DOMAIN-CONTAINING PROTEIN"/>
    <property type="match status" value="1"/>
</dbReference>
<evidence type="ECO:0000259" key="1">
    <source>
        <dbReference type="Pfam" id="PF12680"/>
    </source>
</evidence>
<dbReference type="Pfam" id="PF12680">
    <property type="entry name" value="SnoaL_2"/>
    <property type="match status" value="1"/>
</dbReference>
<feature type="domain" description="SnoaL-like" evidence="1">
    <location>
        <begin position="7"/>
        <end position="110"/>
    </location>
</feature>
<dbReference type="Gene3D" id="3.10.450.50">
    <property type="match status" value="1"/>
</dbReference>
<dbReference type="SUPFAM" id="SSF54427">
    <property type="entry name" value="NTF2-like"/>
    <property type="match status" value="1"/>
</dbReference>
<dbReference type="RefSeq" id="WP_144067941.1">
    <property type="nucleotide sequence ID" value="NZ_CP041636.1"/>
</dbReference>
<dbReference type="OrthoDB" id="9803684at2"/>
<dbReference type="InterPro" id="IPR032710">
    <property type="entry name" value="NTF2-like_dom_sf"/>
</dbReference>
<organism evidence="2 3">
    <name type="scientific">Ferrovibrio terrae</name>
    <dbReference type="NCBI Taxonomy" id="2594003"/>
    <lineage>
        <taxon>Bacteria</taxon>
        <taxon>Pseudomonadati</taxon>
        <taxon>Pseudomonadota</taxon>
        <taxon>Alphaproteobacteria</taxon>
        <taxon>Rhodospirillales</taxon>
        <taxon>Rhodospirillaceae</taxon>
        <taxon>Ferrovibrio</taxon>
    </lineage>
</organism>
<evidence type="ECO:0000313" key="2">
    <source>
        <dbReference type="EMBL" id="QDO96960.1"/>
    </source>
</evidence>
<dbReference type="EMBL" id="CP041636">
    <property type="protein sequence ID" value="QDO96960.1"/>
    <property type="molecule type" value="Genomic_DNA"/>
</dbReference>
<dbReference type="KEGG" id="fer:FNB15_06595"/>
<sequence>MPSRETVEAFVAMVESNQHDQAIAQFYAEDATMQENLNAPPRQGRDTLVAHERAVLARAKTVETECVRPVLIDGDTVVIHWIFRFEFKDGSKRRIEELAHQTWKGDKVWRERFYYDPAQMKVEA</sequence>
<gene>
    <name evidence="2" type="ORF">FNB15_06595</name>
</gene>
<accession>A0A516H045</accession>
<protein>
    <submittedName>
        <fullName evidence="2">Nuclear transport factor 2 family protein</fullName>
    </submittedName>
</protein>
<reference evidence="2 3" key="1">
    <citation type="submission" date="2019-07" db="EMBL/GenBank/DDBJ databases">
        <title>Genome sequencing for Ferrovibrio sp. K5.</title>
        <authorList>
            <person name="Park S.-J."/>
        </authorList>
    </citation>
    <scope>NUCLEOTIDE SEQUENCE [LARGE SCALE GENOMIC DNA]</scope>
    <source>
        <strain evidence="2 3">K5</strain>
    </source>
</reference>
<dbReference type="PANTHER" id="PTHR34003">
    <property type="entry name" value="BLL2395 PROTEIN"/>
    <property type="match status" value="1"/>
</dbReference>
<dbReference type="AlphaFoldDB" id="A0A516H045"/>
<keyword evidence="3" id="KW-1185">Reference proteome</keyword>